<dbReference type="SUPFAM" id="SSF88659">
    <property type="entry name" value="Sigma3 and sigma4 domains of RNA polymerase sigma factors"/>
    <property type="match status" value="1"/>
</dbReference>
<reference evidence="7" key="1">
    <citation type="submission" date="2021-04" db="EMBL/GenBank/DDBJ databases">
        <title>Genome based classification of Actinospica acidithermotolerans sp. nov., an actinobacterium isolated from an Indonesian hot spring.</title>
        <authorList>
            <person name="Kusuma A.B."/>
            <person name="Putra K.E."/>
            <person name="Nafisah S."/>
            <person name="Loh J."/>
            <person name="Nouioui I."/>
            <person name="Goodfellow M."/>
        </authorList>
    </citation>
    <scope>NUCLEOTIDE SEQUENCE</scope>
    <source>
        <strain evidence="7">DSM 45618</strain>
    </source>
</reference>
<dbReference type="AlphaFoldDB" id="A0A8J8BCL0"/>
<dbReference type="Pfam" id="PF08281">
    <property type="entry name" value="Sigma70_r4_2"/>
    <property type="match status" value="1"/>
</dbReference>
<dbReference type="RefSeq" id="WP_211466722.1">
    <property type="nucleotide sequence ID" value="NZ_JAGSXH010000022.1"/>
</dbReference>
<dbReference type="Proteomes" id="UP000677913">
    <property type="component" value="Unassembled WGS sequence"/>
</dbReference>
<evidence type="ECO:0000313" key="7">
    <source>
        <dbReference type="EMBL" id="MBS2963231.1"/>
    </source>
</evidence>
<keyword evidence="8" id="KW-1185">Reference proteome</keyword>
<dbReference type="PANTHER" id="PTHR43133:SF8">
    <property type="entry name" value="RNA POLYMERASE SIGMA FACTOR HI_1459-RELATED"/>
    <property type="match status" value="1"/>
</dbReference>
<dbReference type="EMBL" id="JAGSXH010000022">
    <property type="protein sequence ID" value="MBS2963231.1"/>
    <property type="molecule type" value="Genomic_DNA"/>
</dbReference>
<dbReference type="InterPro" id="IPR036388">
    <property type="entry name" value="WH-like_DNA-bd_sf"/>
</dbReference>
<protein>
    <submittedName>
        <fullName evidence="7">RNA polymerase sigma factor</fullName>
    </submittedName>
</protein>
<keyword evidence="2" id="KW-0805">Transcription regulation</keyword>
<accession>A0A8J8BCL0</accession>
<dbReference type="InterPro" id="IPR013324">
    <property type="entry name" value="RNA_pol_sigma_r3/r4-like"/>
</dbReference>
<keyword evidence="5" id="KW-0804">Transcription</keyword>
<comment type="caution">
    <text evidence="7">The sequence shown here is derived from an EMBL/GenBank/DDBJ whole genome shotgun (WGS) entry which is preliminary data.</text>
</comment>
<organism evidence="7 8">
    <name type="scientific">Actinocrinis puniceicyclus</name>
    <dbReference type="NCBI Taxonomy" id="977794"/>
    <lineage>
        <taxon>Bacteria</taxon>
        <taxon>Bacillati</taxon>
        <taxon>Actinomycetota</taxon>
        <taxon>Actinomycetes</taxon>
        <taxon>Catenulisporales</taxon>
        <taxon>Actinospicaceae</taxon>
        <taxon>Actinocrinis</taxon>
    </lineage>
</organism>
<name>A0A8J8BCL0_9ACTN</name>
<feature type="domain" description="RNA polymerase sigma factor 70 region 4 type 2" evidence="6">
    <location>
        <begin position="124"/>
        <end position="172"/>
    </location>
</feature>
<evidence type="ECO:0000256" key="3">
    <source>
        <dbReference type="ARBA" id="ARBA00023082"/>
    </source>
</evidence>
<dbReference type="CDD" id="cd06171">
    <property type="entry name" value="Sigma70_r4"/>
    <property type="match status" value="1"/>
</dbReference>
<sequence length="185" mass="20890">MTREEPPTRAGSRLTGYLHLSFTVFVEKHQIIWLKFAHLNVGAEAAAEEIVDEVTAQLAENWEHALAQDSVERYALNLVKTAVVRWQAEHAAPCDFVPNAAFLRAIRDGRNDFAVLDESLGLFSAISELPERQYMVIVLCFVLGYSDQDAARLLGIKLTTVRTHIHHARRRLAKQLDLRAPDCED</sequence>
<dbReference type="GO" id="GO:0006352">
    <property type="term" value="P:DNA-templated transcription initiation"/>
    <property type="evidence" value="ECO:0007669"/>
    <property type="project" value="InterPro"/>
</dbReference>
<proteinExistence type="inferred from homology"/>
<dbReference type="PANTHER" id="PTHR43133">
    <property type="entry name" value="RNA POLYMERASE ECF-TYPE SIGMA FACTO"/>
    <property type="match status" value="1"/>
</dbReference>
<evidence type="ECO:0000256" key="5">
    <source>
        <dbReference type="ARBA" id="ARBA00023163"/>
    </source>
</evidence>
<evidence type="ECO:0000256" key="1">
    <source>
        <dbReference type="ARBA" id="ARBA00010641"/>
    </source>
</evidence>
<dbReference type="GO" id="GO:0003677">
    <property type="term" value="F:DNA binding"/>
    <property type="evidence" value="ECO:0007669"/>
    <property type="project" value="UniProtKB-KW"/>
</dbReference>
<evidence type="ECO:0000313" key="8">
    <source>
        <dbReference type="Proteomes" id="UP000677913"/>
    </source>
</evidence>
<dbReference type="InterPro" id="IPR013249">
    <property type="entry name" value="RNA_pol_sigma70_r4_t2"/>
</dbReference>
<dbReference type="Gene3D" id="1.10.10.10">
    <property type="entry name" value="Winged helix-like DNA-binding domain superfamily/Winged helix DNA-binding domain"/>
    <property type="match status" value="1"/>
</dbReference>
<evidence type="ECO:0000259" key="6">
    <source>
        <dbReference type="Pfam" id="PF08281"/>
    </source>
</evidence>
<keyword evidence="3" id="KW-0731">Sigma factor</keyword>
<comment type="similarity">
    <text evidence="1">Belongs to the sigma-70 factor family. ECF subfamily.</text>
</comment>
<evidence type="ECO:0000256" key="4">
    <source>
        <dbReference type="ARBA" id="ARBA00023125"/>
    </source>
</evidence>
<dbReference type="GO" id="GO:0016987">
    <property type="term" value="F:sigma factor activity"/>
    <property type="evidence" value="ECO:0007669"/>
    <property type="project" value="UniProtKB-KW"/>
</dbReference>
<evidence type="ECO:0000256" key="2">
    <source>
        <dbReference type="ARBA" id="ARBA00023015"/>
    </source>
</evidence>
<keyword evidence="4" id="KW-0238">DNA-binding</keyword>
<gene>
    <name evidence="7" type="ORF">KGA66_09250</name>
</gene>
<dbReference type="InterPro" id="IPR039425">
    <property type="entry name" value="RNA_pol_sigma-70-like"/>
</dbReference>